<dbReference type="EMBL" id="NCKV01001784">
    <property type="protein sequence ID" value="RWS27787.1"/>
    <property type="molecule type" value="Genomic_DNA"/>
</dbReference>
<evidence type="ECO:0000313" key="12">
    <source>
        <dbReference type="Proteomes" id="UP000288716"/>
    </source>
</evidence>
<dbReference type="AlphaFoldDB" id="A0A443SJS9"/>
<gene>
    <name evidence="11" type="ORF">B4U80_04467</name>
</gene>
<dbReference type="PANTHER" id="PTHR43107:SF15">
    <property type="entry name" value="FATTY ACID TRANSPORT PROTEIN 3, ISOFORM A"/>
    <property type="match status" value="1"/>
</dbReference>
<dbReference type="OrthoDB" id="288590at2759"/>
<sequence>VAVYIGELTSYLLNQPERFTDRSHKVRKMYGVGLRGAIWKKFVDRFQISKVVEMYGSSEGNASIFNFDNKEGACGFVPVCSPKFIRKMFFRATFIKVDVDTGEPIRHTDGLCISCEPGEIGMIVGKIDKSNPLTRFDGYVDKNETEKKIIRDVLEKGDAYYSSGDLLRMDHFGYIYFHDRLGDTFRWKGENVSTSQVEDVVRNILRIVDCVVYGVKIPNTDGRAGMLAVVTNDSSALSNLEHFYKQLSKQLPKYAIPAFIRIVSNVEMTGTFKFSKVQLKNEAFDVNLISDPIYVFDAKKQTYVTLDRKLFDELMNGKFTF</sequence>
<dbReference type="VEuPathDB" id="VectorBase:LDEU004252"/>
<comment type="similarity">
    <text evidence="1">Belongs to the ATP-dependent AMP-binding enzyme family.</text>
</comment>
<accession>A0A443SJS9</accession>
<evidence type="ECO:0000313" key="11">
    <source>
        <dbReference type="EMBL" id="RWS27787.1"/>
    </source>
</evidence>
<dbReference type="GO" id="GO:0005524">
    <property type="term" value="F:ATP binding"/>
    <property type="evidence" value="ECO:0007669"/>
    <property type="project" value="UniProtKB-KW"/>
</dbReference>
<proteinExistence type="inferred from homology"/>
<evidence type="ECO:0000256" key="6">
    <source>
        <dbReference type="ARBA" id="ARBA00026121"/>
    </source>
</evidence>
<evidence type="ECO:0000259" key="10">
    <source>
        <dbReference type="Pfam" id="PF13193"/>
    </source>
</evidence>
<evidence type="ECO:0000256" key="4">
    <source>
        <dbReference type="ARBA" id="ARBA00022832"/>
    </source>
</evidence>
<dbReference type="GO" id="GO:0044539">
    <property type="term" value="P:long-chain fatty acid import into cell"/>
    <property type="evidence" value="ECO:0007669"/>
    <property type="project" value="TreeGrafter"/>
</dbReference>
<dbReference type="STRING" id="299467.A0A443SJS9"/>
<dbReference type="Gene3D" id="3.40.50.12780">
    <property type="entry name" value="N-terminal domain of ligase-like"/>
    <property type="match status" value="1"/>
</dbReference>
<evidence type="ECO:0000256" key="3">
    <source>
        <dbReference type="ARBA" id="ARBA00022741"/>
    </source>
</evidence>
<dbReference type="SUPFAM" id="SSF56801">
    <property type="entry name" value="Acetyl-CoA synthetase-like"/>
    <property type="match status" value="1"/>
</dbReference>
<feature type="non-terminal residue" evidence="11">
    <location>
        <position position="1"/>
    </location>
</feature>
<keyword evidence="3" id="KW-0547">Nucleotide-binding</keyword>
<dbReference type="InterPro" id="IPR025110">
    <property type="entry name" value="AMP-bd_C"/>
</dbReference>
<dbReference type="Proteomes" id="UP000288716">
    <property type="component" value="Unassembled WGS sequence"/>
</dbReference>
<dbReference type="GO" id="GO:0005324">
    <property type="term" value="F:long-chain fatty acid transmembrane transporter activity"/>
    <property type="evidence" value="ECO:0007669"/>
    <property type="project" value="TreeGrafter"/>
</dbReference>
<dbReference type="GO" id="GO:0004467">
    <property type="term" value="F:long-chain fatty acid-CoA ligase activity"/>
    <property type="evidence" value="ECO:0007669"/>
    <property type="project" value="UniProtKB-EC"/>
</dbReference>
<dbReference type="InterPro" id="IPR045851">
    <property type="entry name" value="AMP-bd_C_sf"/>
</dbReference>
<protein>
    <recommendedName>
        <fullName evidence="6">long-chain-fatty-acid--CoA ligase</fullName>
        <ecNumber evidence="6">6.2.1.3</ecNumber>
    </recommendedName>
    <alternativeName>
        <fullName evidence="8">Long-chain-fatty-acid--CoA ligase</fullName>
    </alternativeName>
</protein>
<reference evidence="11 12" key="1">
    <citation type="journal article" date="2018" name="Gigascience">
        <title>Genomes of trombidid mites reveal novel predicted allergens and laterally-transferred genes associated with secondary metabolism.</title>
        <authorList>
            <person name="Dong X."/>
            <person name="Chaisiri K."/>
            <person name="Xia D."/>
            <person name="Armstrong S.D."/>
            <person name="Fang Y."/>
            <person name="Donnelly M.J."/>
            <person name="Kadowaki T."/>
            <person name="McGarry J.W."/>
            <person name="Darby A.C."/>
            <person name="Makepeace B.L."/>
        </authorList>
    </citation>
    <scope>NUCLEOTIDE SEQUENCE [LARGE SCALE GENOMIC DNA]</scope>
    <source>
        <strain evidence="11">UoL-UT</strain>
    </source>
</reference>
<dbReference type="Gene3D" id="3.30.300.30">
    <property type="match status" value="1"/>
</dbReference>
<evidence type="ECO:0000256" key="1">
    <source>
        <dbReference type="ARBA" id="ARBA00006432"/>
    </source>
</evidence>
<dbReference type="InterPro" id="IPR042099">
    <property type="entry name" value="ANL_N_sf"/>
</dbReference>
<comment type="catalytic activity">
    <reaction evidence="7">
        <text>a very long-chain fatty acid + ATP + CoA = a very long-chain fatty acyl-CoA + AMP + diphosphate</text>
        <dbReference type="Rhea" id="RHEA:54536"/>
        <dbReference type="ChEBI" id="CHEBI:30616"/>
        <dbReference type="ChEBI" id="CHEBI:33019"/>
        <dbReference type="ChEBI" id="CHEBI:57287"/>
        <dbReference type="ChEBI" id="CHEBI:58950"/>
        <dbReference type="ChEBI" id="CHEBI:138261"/>
        <dbReference type="ChEBI" id="CHEBI:456215"/>
    </reaction>
    <physiologicalReaction direction="left-to-right" evidence="7">
        <dbReference type="Rhea" id="RHEA:54537"/>
    </physiologicalReaction>
</comment>
<dbReference type="FunFam" id="3.30.300.30:FF:000002">
    <property type="entry name" value="Long-chain fatty acid transport protein 1"/>
    <property type="match status" value="1"/>
</dbReference>
<dbReference type="GO" id="GO:0005886">
    <property type="term" value="C:plasma membrane"/>
    <property type="evidence" value="ECO:0007669"/>
    <property type="project" value="TreeGrafter"/>
</dbReference>
<keyword evidence="2" id="KW-0436">Ligase</keyword>
<dbReference type="EC" id="6.2.1.3" evidence="6"/>
<comment type="caution">
    <text evidence="11">The sequence shown here is derived from an EMBL/GenBank/DDBJ whole genome shotgun (WGS) entry which is preliminary data.</text>
</comment>
<evidence type="ECO:0000256" key="5">
    <source>
        <dbReference type="ARBA" id="ARBA00022840"/>
    </source>
</evidence>
<name>A0A443SJS9_9ACAR</name>
<keyword evidence="4" id="KW-0276">Fatty acid metabolism</keyword>
<evidence type="ECO:0000256" key="9">
    <source>
        <dbReference type="ARBA" id="ARBA00048666"/>
    </source>
</evidence>
<keyword evidence="12" id="KW-1185">Reference proteome</keyword>
<organism evidence="11 12">
    <name type="scientific">Leptotrombidium deliense</name>
    <dbReference type="NCBI Taxonomy" id="299467"/>
    <lineage>
        <taxon>Eukaryota</taxon>
        <taxon>Metazoa</taxon>
        <taxon>Ecdysozoa</taxon>
        <taxon>Arthropoda</taxon>
        <taxon>Chelicerata</taxon>
        <taxon>Arachnida</taxon>
        <taxon>Acari</taxon>
        <taxon>Acariformes</taxon>
        <taxon>Trombidiformes</taxon>
        <taxon>Prostigmata</taxon>
        <taxon>Anystina</taxon>
        <taxon>Parasitengona</taxon>
        <taxon>Trombiculoidea</taxon>
        <taxon>Trombiculidae</taxon>
        <taxon>Leptotrombidium</taxon>
    </lineage>
</organism>
<dbReference type="GO" id="GO:0005789">
    <property type="term" value="C:endoplasmic reticulum membrane"/>
    <property type="evidence" value="ECO:0007669"/>
    <property type="project" value="TreeGrafter"/>
</dbReference>
<evidence type="ECO:0000256" key="2">
    <source>
        <dbReference type="ARBA" id="ARBA00022598"/>
    </source>
</evidence>
<evidence type="ECO:0000256" key="8">
    <source>
        <dbReference type="ARBA" id="ARBA00041297"/>
    </source>
</evidence>
<dbReference type="Pfam" id="PF13193">
    <property type="entry name" value="AMP-binding_C"/>
    <property type="match status" value="1"/>
</dbReference>
<keyword evidence="5" id="KW-0067">ATP-binding</keyword>
<comment type="catalytic activity">
    <reaction evidence="9">
        <text>tetracosanoate + ATP + CoA = tetracosanoyl-CoA + AMP + diphosphate</text>
        <dbReference type="Rhea" id="RHEA:33639"/>
        <dbReference type="ChEBI" id="CHEBI:30616"/>
        <dbReference type="ChEBI" id="CHEBI:31014"/>
        <dbReference type="ChEBI" id="CHEBI:33019"/>
        <dbReference type="ChEBI" id="CHEBI:57287"/>
        <dbReference type="ChEBI" id="CHEBI:65052"/>
        <dbReference type="ChEBI" id="CHEBI:456215"/>
    </reaction>
    <physiologicalReaction direction="left-to-right" evidence="9">
        <dbReference type="Rhea" id="RHEA:33640"/>
    </physiologicalReaction>
</comment>
<keyword evidence="4" id="KW-0443">Lipid metabolism</keyword>
<dbReference type="PANTHER" id="PTHR43107">
    <property type="entry name" value="LONG-CHAIN FATTY ACID TRANSPORT PROTEIN"/>
    <property type="match status" value="1"/>
</dbReference>
<feature type="domain" description="AMP-binding enzyme C-terminal" evidence="10">
    <location>
        <begin position="197"/>
        <end position="273"/>
    </location>
</feature>
<evidence type="ECO:0000256" key="7">
    <source>
        <dbReference type="ARBA" id="ARBA00036527"/>
    </source>
</evidence>